<feature type="domain" description="Phage tail fibre protein N-terminal" evidence="1">
    <location>
        <begin position="4"/>
        <end position="152"/>
    </location>
</feature>
<dbReference type="OrthoDB" id="9810174at2"/>
<evidence type="ECO:0000313" key="3">
    <source>
        <dbReference type="Proteomes" id="UP000184600"/>
    </source>
</evidence>
<dbReference type="EMBL" id="FRFG01000048">
    <property type="protein sequence ID" value="SHO57900.1"/>
    <property type="molecule type" value="Genomic_DNA"/>
</dbReference>
<dbReference type="InterPro" id="IPR036116">
    <property type="entry name" value="FN3_sf"/>
</dbReference>
<dbReference type="Pfam" id="PF12571">
    <property type="entry name" value="Phage_tail_fib"/>
    <property type="match status" value="1"/>
</dbReference>
<dbReference type="Proteomes" id="UP000184600">
    <property type="component" value="Unassembled WGS sequence"/>
</dbReference>
<reference evidence="3" key="1">
    <citation type="submission" date="2016-12" db="EMBL/GenBank/DDBJ databases">
        <authorList>
            <person name="Rodrigo-Torres L."/>
            <person name="Arahal R.D."/>
            <person name="Lucena T."/>
        </authorList>
    </citation>
    <scope>NUCLEOTIDE SEQUENCE [LARGE SCALE GENOMIC DNA]</scope>
</reference>
<dbReference type="RefSeq" id="WP_073585297.1">
    <property type="nucleotide sequence ID" value="NZ_AP024897.1"/>
</dbReference>
<proteinExistence type="predicted"/>
<dbReference type="STRING" id="1117707.VQ7734_03670"/>
<dbReference type="Gene3D" id="2.60.40.10">
    <property type="entry name" value="Immunoglobulins"/>
    <property type="match status" value="1"/>
</dbReference>
<dbReference type="SUPFAM" id="SSF49265">
    <property type="entry name" value="Fibronectin type III"/>
    <property type="match status" value="1"/>
</dbReference>
<sequence length="639" mass="70121">MSQTTIPLEFEKYLQNQISAGQGPDMNEMIFAYLPDLDLGKLIDRETGLPDESFWVHRHDIDQTGKLGDNALVYSAIVPDSVPEFTFNALFLHDKNVANSCGMIVYKPAETKEAGMSITKSLLQRYTGAAQIAGITVDAATWQIDYNARLCGMDDDHRLACFDVYGHTAFISGFDVTFVGDSKYQITQGHAYIGGLRAVSDGDITRTISELPVILYADVYRDGTAISKWDNIVTLNINADELSDYKDLSGRQHYIAKIASIDAEGNITDERQWMSSAGDVCLSGPVRVSPGGTYTYQITNFNDFSTYQQKILQGSVTRADDTLTVTVPESNENQDIKLTVLRDSRSYEFVIHSRRVDVTTPQLTSPLSGADSVAVNPTLTSSDYTAADETDTHESSSWEIATDEQFSDIVWSKSQSADDLTSVSLPANTLELGTAYYARVRHYSGSGSMSDWSDTVQFTTTLYAVGGVVDGDIIVGQFDGDWLLVAPATKRGISYWGLHGTDTSLTNLSYLQNDPNTGKSNTDVLVSSYSSVKDSYGRKGAMAANSCRNMGYDLPNIQELFYIYSHTSMIDAADKSGGTNTLNYIANHGDVTSSDVIAFSSSEKDSGFVMGVNFHTGEKSAYTKEVSKYWFIPCRRVSL</sequence>
<evidence type="ECO:0000259" key="1">
    <source>
        <dbReference type="Pfam" id="PF12571"/>
    </source>
</evidence>
<accession>A0A1M7YZ47</accession>
<evidence type="ECO:0000313" key="2">
    <source>
        <dbReference type="EMBL" id="SHO57900.1"/>
    </source>
</evidence>
<dbReference type="InterPro" id="IPR022225">
    <property type="entry name" value="Phage_tail_fibre_N"/>
</dbReference>
<dbReference type="InterPro" id="IPR013783">
    <property type="entry name" value="Ig-like_fold"/>
</dbReference>
<name>A0A1M7YZ47_9VIBR</name>
<keyword evidence="3" id="KW-1185">Reference proteome</keyword>
<protein>
    <submittedName>
        <fullName evidence="2">Tail fiber protein</fullName>
    </submittedName>
</protein>
<dbReference type="AlphaFoldDB" id="A0A1M7YZ47"/>
<organism evidence="2 3">
    <name type="scientific">Vibrio quintilis</name>
    <dbReference type="NCBI Taxonomy" id="1117707"/>
    <lineage>
        <taxon>Bacteria</taxon>
        <taxon>Pseudomonadati</taxon>
        <taxon>Pseudomonadota</taxon>
        <taxon>Gammaproteobacteria</taxon>
        <taxon>Vibrionales</taxon>
        <taxon>Vibrionaceae</taxon>
        <taxon>Vibrio</taxon>
    </lineage>
</organism>
<gene>
    <name evidence="2" type="ORF">VQ7734_03670</name>
</gene>